<keyword evidence="13" id="KW-1185">Reference proteome</keyword>
<accession>A0ABQ3XDT7</accession>
<keyword evidence="9" id="KW-0472">Membrane</keyword>
<keyword evidence="7" id="KW-0067">ATP-binding</keyword>
<keyword evidence="9" id="KW-0812">Transmembrane</keyword>
<reference evidence="12 13" key="1">
    <citation type="submission" date="2021-01" db="EMBL/GenBank/DDBJ databases">
        <title>Whole genome shotgun sequence of Actinoplanes couchii NBRC 106145.</title>
        <authorList>
            <person name="Komaki H."/>
            <person name="Tamura T."/>
        </authorList>
    </citation>
    <scope>NUCLEOTIDE SEQUENCE [LARGE SCALE GENOMIC DNA]</scope>
    <source>
        <strain evidence="12 13">NBRC 106145</strain>
    </source>
</reference>
<evidence type="ECO:0000313" key="12">
    <source>
        <dbReference type="EMBL" id="GID56654.1"/>
    </source>
</evidence>
<evidence type="ECO:0000256" key="1">
    <source>
        <dbReference type="ARBA" id="ARBA00000085"/>
    </source>
</evidence>
<evidence type="ECO:0000256" key="4">
    <source>
        <dbReference type="ARBA" id="ARBA00022679"/>
    </source>
</evidence>
<feature type="domain" description="Histidine kinase/HSP90-like ATPase" evidence="10">
    <location>
        <begin position="294"/>
        <end position="389"/>
    </location>
</feature>
<feature type="transmembrane region" description="Helical" evidence="9">
    <location>
        <begin position="7"/>
        <end position="27"/>
    </location>
</feature>
<organism evidence="12 13">
    <name type="scientific">Actinoplanes couchii</name>
    <dbReference type="NCBI Taxonomy" id="403638"/>
    <lineage>
        <taxon>Bacteria</taxon>
        <taxon>Bacillati</taxon>
        <taxon>Actinomycetota</taxon>
        <taxon>Actinomycetes</taxon>
        <taxon>Micromonosporales</taxon>
        <taxon>Micromonosporaceae</taxon>
        <taxon>Actinoplanes</taxon>
    </lineage>
</organism>
<feature type="transmembrane region" description="Helical" evidence="9">
    <location>
        <begin position="33"/>
        <end position="50"/>
    </location>
</feature>
<evidence type="ECO:0000256" key="6">
    <source>
        <dbReference type="ARBA" id="ARBA00022777"/>
    </source>
</evidence>
<dbReference type="RefSeq" id="WP_203798525.1">
    <property type="nucleotide sequence ID" value="NZ_BAAAQE010000018.1"/>
</dbReference>
<feature type="transmembrane region" description="Helical" evidence="9">
    <location>
        <begin position="102"/>
        <end position="121"/>
    </location>
</feature>
<keyword evidence="8" id="KW-0902">Two-component regulatory system</keyword>
<evidence type="ECO:0000256" key="7">
    <source>
        <dbReference type="ARBA" id="ARBA00022840"/>
    </source>
</evidence>
<comment type="caution">
    <text evidence="12">The sequence shown here is derived from an EMBL/GenBank/DDBJ whole genome shotgun (WGS) entry which is preliminary data.</text>
</comment>
<evidence type="ECO:0000256" key="2">
    <source>
        <dbReference type="ARBA" id="ARBA00012438"/>
    </source>
</evidence>
<feature type="transmembrane region" description="Helical" evidence="9">
    <location>
        <begin position="55"/>
        <end position="73"/>
    </location>
</feature>
<dbReference type="InterPro" id="IPR036890">
    <property type="entry name" value="HATPase_C_sf"/>
</dbReference>
<dbReference type="InterPro" id="IPR050482">
    <property type="entry name" value="Sensor_HK_TwoCompSys"/>
</dbReference>
<dbReference type="Pfam" id="PF02518">
    <property type="entry name" value="HATPase_c"/>
    <property type="match status" value="1"/>
</dbReference>
<dbReference type="PANTHER" id="PTHR24421">
    <property type="entry name" value="NITRATE/NITRITE SENSOR PROTEIN NARX-RELATED"/>
    <property type="match status" value="1"/>
</dbReference>
<dbReference type="EMBL" id="BOMG01000061">
    <property type="protein sequence ID" value="GID56654.1"/>
    <property type="molecule type" value="Genomic_DNA"/>
</dbReference>
<evidence type="ECO:0000256" key="8">
    <source>
        <dbReference type="ARBA" id="ARBA00023012"/>
    </source>
</evidence>
<feature type="domain" description="Signal transduction histidine kinase subgroup 3 dimerisation and phosphoacceptor" evidence="11">
    <location>
        <begin position="170"/>
        <end position="236"/>
    </location>
</feature>
<dbReference type="CDD" id="cd16917">
    <property type="entry name" value="HATPase_UhpB-NarQ-NarX-like"/>
    <property type="match status" value="1"/>
</dbReference>
<evidence type="ECO:0000259" key="10">
    <source>
        <dbReference type="Pfam" id="PF02518"/>
    </source>
</evidence>
<dbReference type="Gene3D" id="1.20.5.1930">
    <property type="match status" value="1"/>
</dbReference>
<keyword evidence="9" id="KW-1133">Transmembrane helix</keyword>
<dbReference type="Pfam" id="PF07730">
    <property type="entry name" value="HisKA_3"/>
    <property type="match status" value="1"/>
</dbReference>
<keyword evidence="6" id="KW-0418">Kinase</keyword>
<evidence type="ECO:0000256" key="9">
    <source>
        <dbReference type="SAM" id="Phobius"/>
    </source>
</evidence>
<dbReference type="InterPro" id="IPR011712">
    <property type="entry name" value="Sig_transdc_His_kin_sub3_dim/P"/>
</dbReference>
<dbReference type="Proteomes" id="UP000612282">
    <property type="component" value="Unassembled WGS sequence"/>
</dbReference>
<keyword evidence="5" id="KW-0547">Nucleotide-binding</keyword>
<dbReference type="SUPFAM" id="SSF55874">
    <property type="entry name" value="ATPase domain of HSP90 chaperone/DNA topoisomerase II/histidine kinase"/>
    <property type="match status" value="1"/>
</dbReference>
<name>A0ABQ3XDT7_9ACTN</name>
<feature type="transmembrane region" description="Helical" evidence="9">
    <location>
        <begin position="79"/>
        <end position="97"/>
    </location>
</feature>
<dbReference type="InterPro" id="IPR003594">
    <property type="entry name" value="HATPase_dom"/>
</dbReference>
<keyword evidence="4" id="KW-0808">Transferase</keyword>
<evidence type="ECO:0000259" key="11">
    <source>
        <dbReference type="Pfam" id="PF07730"/>
    </source>
</evidence>
<comment type="catalytic activity">
    <reaction evidence="1">
        <text>ATP + protein L-histidine = ADP + protein N-phospho-L-histidine.</text>
        <dbReference type="EC" id="2.7.13.3"/>
    </reaction>
</comment>
<gene>
    <name evidence="12" type="ORF">Aco03nite_050580</name>
</gene>
<evidence type="ECO:0000256" key="3">
    <source>
        <dbReference type="ARBA" id="ARBA00022553"/>
    </source>
</evidence>
<sequence length="390" mass="40211">MPSLNRAAVLSWCGAVLSLFLVAVAVYLRLDQVTSIVVALLSLLPLRGLLRRQPVTTLVLLLLLLAALTLAGPGVVQRLMQALIAAAILTATGVVAARRTPLVSLTAAALTLVAGLALTAAAGAIDILSLPAAEVLAVVTAWVIGNSVRQRRAFAAVQRARSEAAAVQTERLRIAREVHDMVAHSIGVIAVQAGMGRRVIDTQPVAARDALAAIEDTSRETLAALRRMLGTLRRPDTGPAIDPGTGPGAVELAPAPGLADLEGLVARTRKAGVHVDVRWIGDHGPLPPDIDVSAFRIVQEALTNVIRHAGTGHCEVTLTRAPTELTIEITDDGPAGPAVTAVPASGAGHGLIGHGLIGMRERVALLAGDFSAGPRPGGGFRVTARVPVPS</sequence>
<proteinExistence type="predicted"/>
<evidence type="ECO:0000256" key="5">
    <source>
        <dbReference type="ARBA" id="ARBA00022741"/>
    </source>
</evidence>
<dbReference type="PANTHER" id="PTHR24421:SF10">
    <property type="entry name" value="NITRATE_NITRITE SENSOR PROTEIN NARQ"/>
    <property type="match status" value="1"/>
</dbReference>
<dbReference type="Gene3D" id="3.30.565.10">
    <property type="entry name" value="Histidine kinase-like ATPase, C-terminal domain"/>
    <property type="match status" value="1"/>
</dbReference>
<dbReference type="EC" id="2.7.13.3" evidence="2"/>
<evidence type="ECO:0000313" key="13">
    <source>
        <dbReference type="Proteomes" id="UP000612282"/>
    </source>
</evidence>
<keyword evidence="3" id="KW-0597">Phosphoprotein</keyword>
<protein>
    <recommendedName>
        <fullName evidence="2">histidine kinase</fullName>
        <ecNumber evidence="2">2.7.13.3</ecNumber>
    </recommendedName>
</protein>